<dbReference type="EMBL" id="CP101620">
    <property type="protein sequence ID" value="UTY40786.1"/>
    <property type="molecule type" value="Genomic_DNA"/>
</dbReference>
<reference evidence="2" key="1">
    <citation type="submission" date="2022-07" db="EMBL/GenBank/DDBJ databases">
        <title>Faecal culturing of patients with breast cancer.</title>
        <authorList>
            <person name="Teng N.M.Y."/>
            <person name="Kiu R."/>
            <person name="Evans R."/>
            <person name="Baker D.J."/>
            <person name="Zenner C."/>
            <person name="Robinson S.D."/>
            <person name="Hall L.J."/>
        </authorList>
    </citation>
    <scope>NUCLEOTIDE SEQUENCE</scope>
    <source>
        <strain evidence="2">LH1062</strain>
    </source>
</reference>
<keyword evidence="3" id="KW-1185">Reference proteome</keyword>
<evidence type="ECO:0000313" key="3">
    <source>
        <dbReference type="Proteomes" id="UP001060112"/>
    </source>
</evidence>
<dbReference type="RefSeq" id="WP_290142265.1">
    <property type="nucleotide sequence ID" value="NZ_CP101620.1"/>
</dbReference>
<gene>
    <name evidence="2" type="ORF">NMU03_02830</name>
</gene>
<name>A0ABY5I942_9FIRM</name>
<accession>A0ABY5I942</accession>
<keyword evidence="1" id="KW-0175">Coiled coil</keyword>
<evidence type="ECO:0008006" key="4">
    <source>
        <dbReference type="Google" id="ProtNLM"/>
    </source>
</evidence>
<dbReference type="Proteomes" id="UP001060112">
    <property type="component" value="Chromosome"/>
</dbReference>
<feature type="coiled-coil region" evidence="1">
    <location>
        <begin position="17"/>
        <end position="54"/>
    </location>
</feature>
<evidence type="ECO:0000256" key="1">
    <source>
        <dbReference type="SAM" id="Coils"/>
    </source>
</evidence>
<proteinExistence type="predicted"/>
<protein>
    <recommendedName>
        <fullName evidence="4">ABC transporter Uup C-terminal domain-containing protein</fullName>
    </recommendedName>
</protein>
<sequence length="54" mass="6627">MSQLETQIQEWNSQLQLEDVLNDYKKYNEIIKNIDEANLQLEELLQQWEDMQKD</sequence>
<organism evidence="2 3">
    <name type="scientific">Allocoprobacillus halotolerans</name>
    <dbReference type="NCBI Taxonomy" id="2944914"/>
    <lineage>
        <taxon>Bacteria</taxon>
        <taxon>Bacillati</taxon>
        <taxon>Bacillota</taxon>
        <taxon>Erysipelotrichia</taxon>
        <taxon>Erysipelotrichales</taxon>
        <taxon>Erysipelotrichaceae</taxon>
        <taxon>Allocoprobacillus</taxon>
    </lineage>
</organism>
<evidence type="ECO:0000313" key="2">
    <source>
        <dbReference type="EMBL" id="UTY40786.1"/>
    </source>
</evidence>